<reference evidence="1" key="1">
    <citation type="submission" date="2020-08" db="EMBL/GenBank/DDBJ databases">
        <title>Plant Genome Project.</title>
        <authorList>
            <person name="Zhang R.-G."/>
        </authorList>
    </citation>
    <scope>NUCLEOTIDE SEQUENCE</scope>
    <source>
        <strain evidence="1">WSP0</strain>
        <tissue evidence="1">Leaf</tissue>
    </source>
</reference>
<dbReference type="EMBL" id="JACTNZ010000004">
    <property type="protein sequence ID" value="KAG5554828.1"/>
    <property type="molecule type" value="Genomic_DNA"/>
</dbReference>
<gene>
    <name evidence="1" type="ORF">RHGRI_012404</name>
</gene>
<protein>
    <submittedName>
        <fullName evidence="1">Uncharacterized protein</fullName>
    </submittedName>
</protein>
<accession>A0AAV6KQD2</accession>
<keyword evidence="2" id="KW-1185">Reference proteome</keyword>
<dbReference type="PANTHER" id="PTHR17630">
    <property type="entry name" value="DIENELACTONE HYDROLASE"/>
    <property type="match status" value="1"/>
</dbReference>
<dbReference type="PANTHER" id="PTHR17630:SF44">
    <property type="entry name" value="PROTEIN AIM2"/>
    <property type="match status" value="1"/>
</dbReference>
<evidence type="ECO:0000313" key="2">
    <source>
        <dbReference type="Proteomes" id="UP000823749"/>
    </source>
</evidence>
<sequence length="71" mass="7613">MSGPQCCENPPVLSSSCGVGHEEEIGGLKCYVIGSPDSKPAVVLASDIFDILISQLRFANYPILKVMMLRS</sequence>
<comment type="caution">
    <text evidence="1">The sequence shown here is derived from an EMBL/GenBank/DDBJ whole genome shotgun (WGS) entry which is preliminary data.</text>
</comment>
<dbReference type="AlphaFoldDB" id="A0AAV6KQD2"/>
<dbReference type="Proteomes" id="UP000823749">
    <property type="component" value="Chromosome 4"/>
</dbReference>
<name>A0AAV6KQD2_9ERIC</name>
<evidence type="ECO:0000313" key="1">
    <source>
        <dbReference type="EMBL" id="KAG5554828.1"/>
    </source>
</evidence>
<organism evidence="1 2">
    <name type="scientific">Rhododendron griersonianum</name>
    <dbReference type="NCBI Taxonomy" id="479676"/>
    <lineage>
        <taxon>Eukaryota</taxon>
        <taxon>Viridiplantae</taxon>
        <taxon>Streptophyta</taxon>
        <taxon>Embryophyta</taxon>
        <taxon>Tracheophyta</taxon>
        <taxon>Spermatophyta</taxon>
        <taxon>Magnoliopsida</taxon>
        <taxon>eudicotyledons</taxon>
        <taxon>Gunneridae</taxon>
        <taxon>Pentapetalae</taxon>
        <taxon>asterids</taxon>
        <taxon>Ericales</taxon>
        <taxon>Ericaceae</taxon>
        <taxon>Ericoideae</taxon>
        <taxon>Rhodoreae</taxon>
        <taxon>Rhododendron</taxon>
    </lineage>
</organism>
<proteinExistence type="predicted"/>